<dbReference type="InterPro" id="IPR011990">
    <property type="entry name" value="TPR-like_helical_dom_sf"/>
</dbReference>
<dbReference type="SUPFAM" id="SSF48452">
    <property type="entry name" value="TPR-like"/>
    <property type="match status" value="1"/>
</dbReference>
<dbReference type="RefSeq" id="WP_187713226.1">
    <property type="nucleotide sequence ID" value="NZ_CP060820.1"/>
</dbReference>
<dbReference type="Pfam" id="PF05118">
    <property type="entry name" value="Asp_Arg_Hydrox"/>
    <property type="match status" value="1"/>
</dbReference>
<keyword evidence="6" id="KW-1185">Reference proteome</keyword>
<dbReference type="EMBL" id="CP060820">
    <property type="protein sequence ID" value="QNP41790.1"/>
    <property type="molecule type" value="Genomic_DNA"/>
</dbReference>
<name>A0A7H0G0H4_9GAMM</name>
<evidence type="ECO:0000313" key="5">
    <source>
        <dbReference type="EMBL" id="QNP41790.1"/>
    </source>
</evidence>
<dbReference type="InterPro" id="IPR007803">
    <property type="entry name" value="Asp/Arg/Pro-Hydrxlase"/>
</dbReference>
<dbReference type="GO" id="GO:0016020">
    <property type="term" value="C:membrane"/>
    <property type="evidence" value="ECO:0007669"/>
    <property type="project" value="TreeGrafter"/>
</dbReference>
<dbReference type="Proteomes" id="UP000516018">
    <property type="component" value="Chromosome"/>
</dbReference>
<accession>A0A7H0G0H4</accession>
<dbReference type="Gene3D" id="2.60.120.330">
    <property type="entry name" value="B-lactam Antibiotic, Isopenicillin N Synthase, Chain"/>
    <property type="match status" value="1"/>
</dbReference>
<dbReference type="GO" id="GO:0051213">
    <property type="term" value="F:dioxygenase activity"/>
    <property type="evidence" value="ECO:0007669"/>
    <property type="project" value="UniProtKB-KW"/>
</dbReference>
<dbReference type="InterPro" id="IPR019734">
    <property type="entry name" value="TPR_rpt"/>
</dbReference>
<dbReference type="AlphaFoldDB" id="A0A7H0G0H4"/>
<reference evidence="5 6" key="1">
    <citation type="submission" date="2020-08" db="EMBL/GenBank/DDBJ databases">
        <title>Lysobacter sp. II4 sp. nov., isolated from soil.</title>
        <authorList>
            <person name="Woo C.Y."/>
            <person name="Kim J."/>
        </authorList>
    </citation>
    <scope>NUCLEOTIDE SEQUENCE [LARGE SCALE GENOMIC DNA]</scope>
    <source>
        <strain evidence="5 6">II4</strain>
    </source>
</reference>
<keyword evidence="3" id="KW-0560">Oxidoreductase</keyword>
<gene>
    <name evidence="5" type="ORF">H8B22_06170</name>
</gene>
<dbReference type="PANTHER" id="PTHR46332">
    <property type="entry name" value="ASPARTATE BETA-HYDROXYLASE DOMAIN-CONTAINING PROTEIN 2"/>
    <property type="match status" value="1"/>
</dbReference>
<organism evidence="5 6">
    <name type="scientific">Agrilutibacter terrestris</name>
    <dbReference type="NCBI Taxonomy" id="2865112"/>
    <lineage>
        <taxon>Bacteria</taxon>
        <taxon>Pseudomonadati</taxon>
        <taxon>Pseudomonadota</taxon>
        <taxon>Gammaproteobacteria</taxon>
        <taxon>Lysobacterales</taxon>
        <taxon>Lysobacteraceae</taxon>
        <taxon>Agrilutibacter</taxon>
    </lineage>
</organism>
<evidence type="ECO:0000256" key="2">
    <source>
        <dbReference type="ARBA" id="ARBA00022964"/>
    </source>
</evidence>
<evidence type="ECO:0000313" key="6">
    <source>
        <dbReference type="Proteomes" id="UP000516018"/>
    </source>
</evidence>
<dbReference type="PANTHER" id="PTHR46332:SF5">
    <property type="entry name" value="ASPARTATE BETA-HYDROXYLASE DOMAIN CONTAINING 2"/>
    <property type="match status" value="1"/>
</dbReference>
<evidence type="ECO:0000256" key="1">
    <source>
        <dbReference type="ARBA" id="ARBA00007730"/>
    </source>
</evidence>
<evidence type="ECO:0000259" key="4">
    <source>
        <dbReference type="Pfam" id="PF05118"/>
    </source>
</evidence>
<protein>
    <submittedName>
        <fullName evidence="5">Aspartyl/asparaginyl beta-hydroxylase domain-containing protein</fullName>
    </submittedName>
</protein>
<sequence>MSELLARARGWAQAGDARAEAAYRQVLEQGESVEARVFLAHRALAQGAARDALAHLQLACRHEPGNAQLLYQLAMAAEAAGYRDEARAALQFAVQLAPSLHVAHLQLGRLLEAAGDRHDAARSYFRALTRAQLEEQWLDEASTPPRLRAQVAHAVAFVQATRPQILGALLEPLIARHGRDAMRRVERGLNGYLGVANVAPADPRQRPKFLFFPDLPETPFLRRADFDWIPRLEAAWADIRDEARAVLAEPQALTPFLAAPDDADLGEYLQGAAGAQPHWDAFFFYRHGRAYADNHQRSPATARALAALPLLRIADHAPEVCFSVLSPGTHILPHHGVTNIRTVVHLPLLVPRDCALRVGDEVHAWREGECVAFDDTWLHEAWNRSDATRVILLMDAWNPHLTEPERDAVATLIEGIGEFNRG</sequence>
<dbReference type="SMART" id="SM00028">
    <property type="entry name" value="TPR"/>
    <property type="match status" value="3"/>
</dbReference>
<feature type="domain" description="Aspartyl/asparaginy/proline hydroxylase" evidence="4">
    <location>
        <begin position="233"/>
        <end position="399"/>
    </location>
</feature>
<keyword evidence="2" id="KW-0223">Dioxygenase</keyword>
<proteinExistence type="inferred from homology"/>
<comment type="similarity">
    <text evidence="1">Belongs to the aspartyl/asparaginyl beta-hydroxylase family.</text>
</comment>
<evidence type="ECO:0000256" key="3">
    <source>
        <dbReference type="ARBA" id="ARBA00023002"/>
    </source>
</evidence>
<dbReference type="InterPro" id="IPR051821">
    <property type="entry name" value="Asp/Asn_beta-hydroxylase"/>
</dbReference>
<dbReference type="InterPro" id="IPR027443">
    <property type="entry name" value="IPNS-like_sf"/>
</dbReference>
<dbReference type="Gene3D" id="1.25.40.10">
    <property type="entry name" value="Tetratricopeptide repeat domain"/>
    <property type="match status" value="1"/>
</dbReference>
<dbReference type="SUPFAM" id="SSF51197">
    <property type="entry name" value="Clavaminate synthase-like"/>
    <property type="match status" value="1"/>
</dbReference>
<dbReference type="KEGG" id="lsx:H8B22_06170"/>